<name>A0A2M7XIC8_9BACT</name>
<organism evidence="2 3">
    <name type="scientific">Candidatus Uhrbacteria bacterium CG_4_9_14_3_um_filter_36_7</name>
    <dbReference type="NCBI Taxonomy" id="1975033"/>
    <lineage>
        <taxon>Bacteria</taxon>
        <taxon>Candidatus Uhriibacteriota</taxon>
    </lineage>
</organism>
<dbReference type="AlphaFoldDB" id="A0A2M7XIC8"/>
<evidence type="ECO:0000313" key="2">
    <source>
        <dbReference type="EMBL" id="PJA47651.1"/>
    </source>
</evidence>
<comment type="caution">
    <text evidence="2">The sequence shown here is derived from an EMBL/GenBank/DDBJ whole genome shotgun (WGS) entry which is preliminary data.</text>
</comment>
<feature type="region of interest" description="Disordered" evidence="1">
    <location>
        <begin position="1"/>
        <end position="37"/>
    </location>
</feature>
<proteinExistence type="predicted"/>
<dbReference type="EMBL" id="PFWS01000007">
    <property type="protein sequence ID" value="PJA47651.1"/>
    <property type="molecule type" value="Genomic_DNA"/>
</dbReference>
<protein>
    <submittedName>
        <fullName evidence="2">Uncharacterized protein</fullName>
    </submittedName>
</protein>
<sequence>MIKPEMRLNLLNSLPERKRPVPERKPPIPEQEPPLPKRTLKELSKRFIEKHFKRKRFIEKHLKGKRFEDEEKERIEKNKSITGKTKSFAIGALDVGARIIGAKLAWDGLRYITQSYFTKKEQEHLAKLYRRFENDRNDFEAGDHRVRTAMENKETVFLQTVEQSNFMTSEQKNYFVQELNRLHREHKTDEKKTSQRKQKEIQKIFDKTIRTRVELITVLNEMINSVGVFTGAFFLRATGYGVGLALERYREISRSLDYQNERGIDRAVLQVKRWVCDGFRDTAKEIGLINKPGVKKSERRVKRQLQLGRAMGILLFGTSVVGAAHQEYKQYEPESKWTDMTKVPLDNLLTHWEERTGILPLLQDELKDRWSSVTLESKNPKKEKMEMEKVPDSIHLSIGNFYFLKNEEGQIMGVTCEEPISLSPQQKIEISHFLNKSLNETTFAKSLSLQEQSFWHKHIEEEITHFYSYLLILEHLKTQGFSNTPESSYLEAILTKSIMDLHERYGKVFKTDNPRLQKSIPSLA</sequence>
<evidence type="ECO:0000313" key="3">
    <source>
        <dbReference type="Proteomes" id="UP000229749"/>
    </source>
</evidence>
<accession>A0A2M7XIC8</accession>
<gene>
    <name evidence="2" type="ORF">CO172_00570</name>
</gene>
<feature type="compositionally biased region" description="Basic and acidic residues" evidence="1">
    <location>
        <begin position="15"/>
        <end position="27"/>
    </location>
</feature>
<reference evidence="3" key="1">
    <citation type="submission" date="2017-09" db="EMBL/GenBank/DDBJ databases">
        <title>Depth-based differentiation of microbial function through sediment-hosted aquifers and enrichment of novel symbionts in the deep terrestrial subsurface.</title>
        <authorList>
            <person name="Probst A.J."/>
            <person name="Ladd B."/>
            <person name="Jarett J.K."/>
            <person name="Geller-Mcgrath D.E."/>
            <person name="Sieber C.M.K."/>
            <person name="Emerson J.B."/>
            <person name="Anantharaman K."/>
            <person name="Thomas B.C."/>
            <person name="Malmstrom R."/>
            <person name="Stieglmeier M."/>
            <person name="Klingl A."/>
            <person name="Woyke T."/>
            <person name="Ryan C.M."/>
            <person name="Banfield J.F."/>
        </authorList>
    </citation>
    <scope>NUCLEOTIDE SEQUENCE [LARGE SCALE GENOMIC DNA]</scope>
</reference>
<evidence type="ECO:0000256" key="1">
    <source>
        <dbReference type="SAM" id="MobiDB-lite"/>
    </source>
</evidence>
<dbReference type="Proteomes" id="UP000229749">
    <property type="component" value="Unassembled WGS sequence"/>
</dbReference>